<reference evidence="2" key="2">
    <citation type="submission" date="2025-08" db="UniProtKB">
        <authorList>
            <consortium name="RefSeq"/>
        </authorList>
    </citation>
    <scope>IDENTIFICATION</scope>
    <source>
        <tissue evidence="2">Leaf</tissue>
    </source>
</reference>
<dbReference type="Proteomes" id="UP000790787">
    <property type="component" value="Chromosome 10"/>
</dbReference>
<protein>
    <submittedName>
        <fullName evidence="2">ATP-dependent helicase rhp16-like</fullName>
    </submittedName>
</protein>
<sequence>MANREGEEPHANVKADEPELPERWVHVEQSCSLCKDTVEDPIVTSCTHVFCKTCLINFAESRGKLACPSCDKPLTFDSNANNDKGDSSSKPTVKGFRSSSILNKIQLDEFQTSTKIEALREEIRLVERDGSAKGIVFSQFTSFWI</sequence>
<dbReference type="RefSeq" id="XP_075079706.1">
    <property type="nucleotide sequence ID" value="XM_075223605.1"/>
</dbReference>
<reference evidence="1" key="1">
    <citation type="journal article" date="2014" name="Nat. Commun.">
        <title>The tobacco genome sequence and its comparison with those of tomato and potato.</title>
        <authorList>
            <person name="Sierro N."/>
            <person name="Battey J.N."/>
            <person name="Ouadi S."/>
            <person name="Bakaher N."/>
            <person name="Bovet L."/>
            <person name="Willig A."/>
            <person name="Goepfert S."/>
            <person name="Peitsch M.C."/>
            <person name="Ivanov N.V."/>
        </authorList>
    </citation>
    <scope>NUCLEOTIDE SEQUENCE [LARGE SCALE GENOMIC DNA]</scope>
</reference>
<evidence type="ECO:0000313" key="2">
    <source>
        <dbReference type="RefSeq" id="XP_075079706.1"/>
    </source>
</evidence>
<evidence type="ECO:0000313" key="1">
    <source>
        <dbReference type="Proteomes" id="UP000790787"/>
    </source>
</evidence>
<proteinExistence type="predicted"/>
<keyword evidence="1" id="KW-1185">Reference proteome</keyword>
<accession>A0AC58S3Z5</accession>
<gene>
    <name evidence="2" type="primary">LOC107787079</name>
</gene>
<organism evidence="1 2">
    <name type="scientific">Nicotiana tabacum</name>
    <name type="common">Common tobacco</name>
    <dbReference type="NCBI Taxonomy" id="4097"/>
    <lineage>
        <taxon>Eukaryota</taxon>
        <taxon>Viridiplantae</taxon>
        <taxon>Streptophyta</taxon>
        <taxon>Embryophyta</taxon>
        <taxon>Tracheophyta</taxon>
        <taxon>Spermatophyta</taxon>
        <taxon>Magnoliopsida</taxon>
        <taxon>eudicotyledons</taxon>
        <taxon>Gunneridae</taxon>
        <taxon>Pentapetalae</taxon>
        <taxon>asterids</taxon>
        <taxon>lamiids</taxon>
        <taxon>Solanales</taxon>
        <taxon>Solanaceae</taxon>
        <taxon>Nicotianoideae</taxon>
        <taxon>Nicotianeae</taxon>
        <taxon>Nicotiana</taxon>
    </lineage>
</organism>
<name>A0AC58S3Z5_TOBAC</name>